<dbReference type="Pfam" id="PF07702">
    <property type="entry name" value="UTRA"/>
    <property type="match status" value="1"/>
</dbReference>
<evidence type="ECO:0000256" key="1">
    <source>
        <dbReference type="ARBA" id="ARBA00023015"/>
    </source>
</evidence>
<dbReference type="SUPFAM" id="SSF64288">
    <property type="entry name" value="Chorismate lyase-like"/>
    <property type="match status" value="1"/>
</dbReference>
<dbReference type="SMART" id="SM00345">
    <property type="entry name" value="HTH_GNTR"/>
    <property type="match status" value="1"/>
</dbReference>
<dbReference type="InterPro" id="IPR050679">
    <property type="entry name" value="Bact_HTH_transcr_reg"/>
</dbReference>
<dbReference type="RefSeq" id="WP_243367042.1">
    <property type="nucleotide sequence ID" value="NZ_CP094348.1"/>
</dbReference>
<dbReference type="InterPro" id="IPR028978">
    <property type="entry name" value="Chorismate_lyase_/UTRA_dom_sf"/>
</dbReference>
<dbReference type="SUPFAM" id="SSF46785">
    <property type="entry name" value="Winged helix' DNA-binding domain"/>
    <property type="match status" value="1"/>
</dbReference>
<evidence type="ECO:0000259" key="4">
    <source>
        <dbReference type="PROSITE" id="PS50949"/>
    </source>
</evidence>
<dbReference type="InterPro" id="IPR036390">
    <property type="entry name" value="WH_DNA-bd_sf"/>
</dbReference>
<dbReference type="Gene3D" id="1.10.10.10">
    <property type="entry name" value="Winged helix-like DNA-binding domain superfamily/Winged helix DNA-binding domain"/>
    <property type="match status" value="1"/>
</dbReference>
<gene>
    <name evidence="5" type="ORF">MRZ06_04945</name>
</gene>
<reference evidence="5" key="1">
    <citation type="submission" date="2022-03" db="EMBL/GenBank/DDBJ databases">
        <authorList>
            <person name="Vrbovska V."/>
            <person name="Kovarovic V."/>
            <person name="Botka T."/>
            <person name="Pantucek R."/>
        </authorList>
    </citation>
    <scope>NUCLEOTIDE SEQUENCE</scope>
    <source>
        <strain evidence="5">CCM 2609</strain>
    </source>
</reference>
<evidence type="ECO:0000256" key="3">
    <source>
        <dbReference type="ARBA" id="ARBA00023163"/>
    </source>
</evidence>
<accession>A0ABY3ZZR2</accession>
<dbReference type="InterPro" id="IPR000524">
    <property type="entry name" value="Tscrpt_reg_HTH_GntR"/>
</dbReference>
<sequence>MSANQDVVLAKDWILSKIQKGELKRGDALPSQYDISRQINISRDAIELAFHELVTEQIITEHFQEGYTVKVTPPFDYPVDELKSITMMIEEAGFRAGTLILSQDLEQPSLDDKVVLKINDDRRITVIERIRTADDNPVVYCLDKINLETFNGNASTQSRSLFEMLQDSGITIRYATTEIESLGYEPYISNALQCAPEDSLLLFRQVHYNDQDEPVLYSMNYFKSSQVKFKIKRTIRK</sequence>
<dbReference type="EMBL" id="CP094348">
    <property type="protein sequence ID" value="UOB21434.1"/>
    <property type="molecule type" value="Genomic_DNA"/>
</dbReference>
<dbReference type="PROSITE" id="PS50949">
    <property type="entry name" value="HTH_GNTR"/>
    <property type="match status" value="1"/>
</dbReference>
<evidence type="ECO:0000313" key="6">
    <source>
        <dbReference type="Proteomes" id="UP000830343"/>
    </source>
</evidence>
<dbReference type="Proteomes" id="UP000830343">
    <property type="component" value="Chromosome"/>
</dbReference>
<keyword evidence="2" id="KW-0238">DNA-binding</keyword>
<dbReference type="Gene3D" id="3.40.1410.10">
    <property type="entry name" value="Chorismate lyase-like"/>
    <property type="match status" value="1"/>
</dbReference>
<reference evidence="5" key="2">
    <citation type="submission" date="2022-04" db="EMBL/GenBank/DDBJ databases">
        <title>Antimicrobial genetic elements in methicillin-resistant Macrococcus armenti.</title>
        <authorList>
            <person name="Keller J.E."/>
            <person name="Schwendener S."/>
            <person name="Pantucek R."/>
            <person name="Perreten V."/>
        </authorList>
    </citation>
    <scope>NUCLEOTIDE SEQUENCE</scope>
    <source>
        <strain evidence="5">CCM 2609</strain>
    </source>
</reference>
<dbReference type="InterPro" id="IPR011663">
    <property type="entry name" value="UTRA"/>
</dbReference>
<organism evidence="5 6">
    <name type="scientific">Macrococcus armenti</name>
    <dbReference type="NCBI Taxonomy" id="2875764"/>
    <lineage>
        <taxon>Bacteria</taxon>
        <taxon>Bacillati</taxon>
        <taxon>Bacillota</taxon>
        <taxon>Bacilli</taxon>
        <taxon>Bacillales</taxon>
        <taxon>Staphylococcaceae</taxon>
        <taxon>Macrococcus</taxon>
    </lineage>
</organism>
<evidence type="ECO:0000313" key="5">
    <source>
        <dbReference type="EMBL" id="UOB21434.1"/>
    </source>
</evidence>
<name>A0ABY3ZZR2_9STAP</name>
<dbReference type="SMART" id="SM00866">
    <property type="entry name" value="UTRA"/>
    <property type="match status" value="1"/>
</dbReference>
<protein>
    <submittedName>
        <fullName evidence="5">GntR family transcriptional regulator</fullName>
    </submittedName>
</protein>
<keyword evidence="3" id="KW-0804">Transcription</keyword>
<keyword evidence="6" id="KW-1185">Reference proteome</keyword>
<dbReference type="PANTHER" id="PTHR44846">
    <property type="entry name" value="MANNOSYL-D-GLYCERATE TRANSPORT/METABOLISM SYSTEM REPRESSOR MNGR-RELATED"/>
    <property type="match status" value="1"/>
</dbReference>
<feature type="domain" description="HTH gntR-type" evidence="4">
    <location>
        <begin position="4"/>
        <end position="72"/>
    </location>
</feature>
<dbReference type="PANTHER" id="PTHR44846:SF17">
    <property type="entry name" value="GNTR-FAMILY TRANSCRIPTIONAL REGULATOR"/>
    <property type="match status" value="1"/>
</dbReference>
<keyword evidence="1" id="KW-0805">Transcription regulation</keyword>
<dbReference type="InterPro" id="IPR036388">
    <property type="entry name" value="WH-like_DNA-bd_sf"/>
</dbReference>
<evidence type="ECO:0000256" key="2">
    <source>
        <dbReference type="ARBA" id="ARBA00023125"/>
    </source>
</evidence>
<proteinExistence type="predicted"/>